<evidence type="ECO:0000313" key="2">
    <source>
        <dbReference type="EMBL" id="KAK0510188.1"/>
    </source>
</evidence>
<evidence type="ECO:0000259" key="1">
    <source>
        <dbReference type="Pfam" id="PF06985"/>
    </source>
</evidence>
<sequence>MDAPKTIENTSDENELARRRIIVNRWSLWYNADHEGVKQCNWVEYLSVRQRDMDLLLQGSWMSRQILPGDDVTAEDRAHMYGALADIQAWLIFGFIEDLLQPEQRLKVADYLVSLPEDEVVKLKERFGDDSRWQQLRDKSGAVHVIDTQRLVSDFTALIKLKDPRKGIWANAEVRTGALLQFYVQQFNKLAALKEIYPSAKVEDALSTVLQLPRLLFEAVRFHLPDFMPDMELLNTTEYHFDALKDDLMGKNRWCPSILHRLHHATNFNVICWLWSSGFNSLEKVDHPKCRPSNCFARTTPPEDQPPTVHEAHCDGQDCKVFQHGLVNKMFAILKSDCFPVVVATPSEKESIGYTIEVEGIDPNQTKDVIPYVAFSHTWSDGLSSKMEIGILFCQVRHLADVARRQLNSKDESVAFWIDSMCLPLKDEERKKAIKAMAATYEKAKAVVVLDNTLKSVKTEDDAGDPVSAEYLLFRIYTCPWNQRVWTYQEAALAKKLMFIFADGDKDFKSLLNINENSTFRQGRSNLIYNILESHSKALDIEAKTPNIGMAALELRWRHTRHRDPKGKNDEILAVGALLKLDLETLQNFRAGQDRMVCFYTQIGRLHRNIIFSNVGRVDRDGFRWAPNTFLTNDVMAPFTDLTKNGADCNREGLLGTYWVFTPSDGNQWTYDDKRRVTLIAENWKISGIMDKQFVSLLNSTIKDRRGLIAGEPQGKWDIEPLDESRSRFEFTHIILYPVFKPWSVEKGTKFPAVAVIKDHGFSTSSSVDMVGTFKELFNLSWDRDIDALPLEKYRDNMSIHGWTMYNTEKIYGRVDKMKVLLR</sequence>
<keyword evidence="3" id="KW-1185">Reference proteome</keyword>
<protein>
    <recommendedName>
        <fullName evidence="1">Heterokaryon incompatibility domain-containing protein</fullName>
    </recommendedName>
</protein>
<dbReference type="PANTHER" id="PTHR39596">
    <property type="match status" value="1"/>
</dbReference>
<comment type="caution">
    <text evidence="2">The sequence shown here is derived from an EMBL/GenBank/DDBJ whole genome shotgun (WGS) entry which is preliminary data.</text>
</comment>
<dbReference type="Pfam" id="PF06985">
    <property type="entry name" value="HET"/>
    <property type="match status" value="1"/>
</dbReference>
<dbReference type="Proteomes" id="UP001166286">
    <property type="component" value="Unassembled WGS sequence"/>
</dbReference>
<accession>A0AA39QYS2</accession>
<dbReference type="EMBL" id="JAFEKC020000017">
    <property type="protein sequence ID" value="KAK0510188.1"/>
    <property type="molecule type" value="Genomic_DNA"/>
</dbReference>
<proteinExistence type="predicted"/>
<evidence type="ECO:0000313" key="3">
    <source>
        <dbReference type="Proteomes" id="UP001166286"/>
    </source>
</evidence>
<dbReference type="InterPro" id="IPR010730">
    <property type="entry name" value="HET"/>
</dbReference>
<reference evidence="2" key="1">
    <citation type="submission" date="2023-03" db="EMBL/GenBank/DDBJ databases">
        <title>Complete genome of Cladonia borealis.</title>
        <authorList>
            <person name="Park H."/>
        </authorList>
    </citation>
    <scope>NUCLEOTIDE SEQUENCE</scope>
    <source>
        <strain evidence="2">ANT050790</strain>
    </source>
</reference>
<organism evidence="2 3">
    <name type="scientific">Cladonia borealis</name>
    <dbReference type="NCBI Taxonomy" id="184061"/>
    <lineage>
        <taxon>Eukaryota</taxon>
        <taxon>Fungi</taxon>
        <taxon>Dikarya</taxon>
        <taxon>Ascomycota</taxon>
        <taxon>Pezizomycotina</taxon>
        <taxon>Lecanoromycetes</taxon>
        <taxon>OSLEUM clade</taxon>
        <taxon>Lecanoromycetidae</taxon>
        <taxon>Lecanorales</taxon>
        <taxon>Lecanorineae</taxon>
        <taxon>Cladoniaceae</taxon>
        <taxon>Cladonia</taxon>
    </lineage>
</organism>
<feature type="domain" description="Heterokaryon incompatibility" evidence="1">
    <location>
        <begin position="372"/>
        <end position="450"/>
    </location>
</feature>
<name>A0AA39QYS2_9LECA</name>
<gene>
    <name evidence="2" type="ORF">JMJ35_007582</name>
</gene>
<dbReference type="AlphaFoldDB" id="A0AA39QYS2"/>
<dbReference type="PANTHER" id="PTHR39596:SF3">
    <property type="entry name" value="HETEROKARYON INCOMPATIBILITY DOMAIN-CONTAINING PROTEIN"/>
    <property type="match status" value="1"/>
</dbReference>